<feature type="transmembrane region" description="Helical" evidence="1">
    <location>
        <begin position="97"/>
        <end position="119"/>
    </location>
</feature>
<dbReference type="OrthoDB" id="7933078at2759"/>
<sequence length="282" mass="32424">MTTQYKTLSLPVSSTYYNGRLDYGHQDLESDQLRRFFSGQDENIFGIAIVRLPVSRQMVYYRTVCLITALQCFLIAAATTAALYVGDAFDWIQKSKWVWWMPLVPLALITIFTGWQLWLNYRRLSTQFRTWTLVFFSLLFTVIVSALLSKFYYDIGYLSNLLTMTGLLGGALYTLQSKWLFSGVAPIVCIYATIFFAAPLFVTLFSLNSTSEILIPMFISSVICTYVVLEMYYMRQEMTEEDCILTNISFYIDFAYPMRCLHHVCELTEGVNIAGGFVDDDI</sequence>
<reference evidence="2" key="1">
    <citation type="submission" date="2020-12" db="EMBL/GenBank/DDBJ databases">
        <title>Metabolic potential, ecology and presence of endohyphal bacteria is reflected in genomic diversity of Mucoromycotina.</title>
        <authorList>
            <person name="Muszewska A."/>
            <person name="Okrasinska A."/>
            <person name="Steczkiewicz K."/>
            <person name="Drgas O."/>
            <person name="Orlowska M."/>
            <person name="Perlinska-Lenart U."/>
            <person name="Aleksandrzak-Piekarczyk T."/>
            <person name="Szatraj K."/>
            <person name="Zielenkiewicz U."/>
            <person name="Pilsyk S."/>
            <person name="Malc E."/>
            <person name="Mieczkowski P."/>
            <person name="Kruszewska J.S."/>
            <person name="Biernat P."/>
            <person name="Pawlowska J."/>
        </authorList>
    </citation>
    <scope>NUCLEOTIDE SEQUENCE</scope>
    <source>
        <strain evidence="2">WA0000051536</strain>
    </source>
</reference>
<keyword evidence="1" id="KW-0812">Transmembrane</keyword>
<dbReference type="Proteomes" id="UP000612746">
    <property type="component" value="Unassembled WGS sequence"/>
</dbReference>
<keyword evidence="1" id="KW-0472">Membrane</keyword>
<keyword evidence="3" id="KW-1185">Reference proteome</keyword>
<gene>
    <name evidence="2" type="ORF">INT44_005790</name>
</gene>
<protein>
    <submittedName>
        <fullName evidence="2">Uncharacterized protein</fullName>
    </submittedName>
</protein>
<feature type="transmembrane region" description="Helical" evidence="1">
    <location>
        <begin position="131"/>
        <end position="149"/>
    </location>
</feature>
<feature type="transmembrane region" description="Helical" evidence="1">
    <location>
        <begin position="213"/>
        <end position="229"/>
    </location>
</feature>
<feature type="transmembrane region" description="Helical" evidence="1">
    <location>
        <begin position="59"/>
        <end position="85"/>
    </location>
</feature>
<proteinExistence type="predicted"/>
<organism evidence="2 3">
    <name type="scientific">Umbelopsis vinacea</name>
    <dbReference type="NCBI Taxonomy" id="44442"/>
    <lineage>
        <taxon>Eukaryota</taxon>
        <taxon>Fungi</taxon>
        <taxon>Fungi incertae sedis</taxon>
        <taxon>Mucoromycota</taxon>
        <taxon>Mucoromycotina</taxon>
        <taxon>Umbelopsidomycetes</taxon>
        <taxon>Umbelopsidales</taxon>
        <taxon>Umbelopsidaceae</taxon>
        <taxon>Umbelopsis</taxon>
    </lineage>
</organism>
<dbReference type="AlphaFoldDB" id="A0A8H7UH29"/>
<name>A0A8H7UH29_9FUNG</name>
<accession>A0A8H7UH29</accession>
<comment type="caution">
    <text evidence="2">The sequence shown here is derived from an EMBL/GenBank/DDBJ whole genome shotgun (WGS) entry which is preliminary data.</text>
</comment>
<keyword evidence="1" id="KW-1133">Transmembrane helix</keyword>
<evidence type="ECO:0000256" key="1">
    <source>
        <dbReference type="SAM" id="Phobius"/>
    </source>
</evidence>
<evidence type="ECO:0000313" key="2">
    <source>
        <dbReference type="EMBL" id="KAG2182810.1"/>
    </source>
</evidence>
<dbReference type="EMBL" id="JAEPRA010000007">
    <property type="protein sequence ID" value="KAG2182810.1"/>
    <property type="molecule type" value="Genomic_DNA"/>
</dbReference>
<evidence type="ECO:0000313" key="3">
    <source>
        <dbReference type="Proteomes" id="UP000612746"/>
    </source>
</evidence>
<feature type="transmembrane region" description="Helical" evidence="1">
    <location>
        <begin position="187"/>
        <end position="207"/>
    </location>
</feature>
<feature type="transmembrane region" description="Helical" evidence="1">
    <location>
        <begin position="155"/>
        <end position="175"/>
    </location>
</feature>